<evidence type="ECO:0000313" key="3">
    <source>
        <dbReference type="EMBL" id="TCO83125.1"/>
    </source>
</evidence>
<dbReference type="InterPro" id="IPR014319">
    <property type="entry name" value="Phageshock_PspA"/>
</dbReference>
<proteinExistence type="inferred from homology"/>
<accession>A0A4R2LIZ6</accession>
<dbReference type="GO" id="GO:0005829">
    <property type="term" value="C:cytosol"/>
    <property type="evidence" value="ECO:0007669"/>
    <property type="project" value="TreeGrafter"/>
</dbReference>
<dbReference type="OrthoDB" id="9779630at2"/>
<dbReference type="InterPro" id="IPR007157">
    <property type="entry name" value="PspA_VIPP1"/>
</dbReference>
<evidence type="ECO:0000256" key="1">
    <source>
        <dbReference type="ARBA" id="ARBA00043985"/>
    </source>
</evidence>
<dbReference type="Proteomes" id="UP000295765">
    <property type="component" value="Unassembled WGS sequence"/>
</dbReference>
<dbReference type="NCBIfam" id="TIGR02977">
    <property type="entry name" value="phageshock_pspA"/>
    <property type="match status" value="1"/>
</dbReference>
<dbReference type="GO" id="GO:0009271">
    <property type="term" value="P:phage shock"/>
    <property type="evidence" value="ECO:0007669"/>
    <property type="project" value="TreeGrafter"/>
</dbReference>
<dbReference type="PANTHER" id="PTHR31088:SF6">
    <property type="entry name" value="PHAGE SHOCK PROTEIN A"/>
    <property type="match status" value="1"/>
</dbReference>
<keyword evidence="4" id="KW-1185">Reference proteome</keyword>
<evidence type="ECO:0000256" key="2">
    <source>
        <dbReference type="SAM" id="Coils"/>
    </source>
</evidence>
<organism evidence="3 4">
    <name type="scientific">Plasticicumulans lactativorans</name>
    <dbReference type="NCBI Taxonomy" id="1133106"/>
    <lineage>
        <taxon>Bacteria</taxon>
        <taxon>Pseudomonadati</taxon>
        <taxon>Pseudomonadota</taxon>
        <taxon>Gammaproteobacteria</taxon>
        <taxon>Candidatus Competibacteraceae</taxon>
        <taxon>Plasticicumulans</taxon>
    </lineage>
</organism>
<keyword evidence="2" id="KW-0175">Coiled coil</keyword>
<name>A0A4R2LIZ6_9GAMM</name>
<comment type="similarity">
    <text evidence="1">Belongs to the PspA/Vipp/IM30 family.</text>
</comment>
<reference evidence="3 4" key="1">
    <citation type="submission" date="2019-03" db="EMBL/GenBank/DDBJ databases">
        <title>Genomic Encyclopedia of Type Strains, Phase IV (KMG-IV): sequencing the most valuable type-strain genomes for metagenomic binning, comparative biology and taxonomic classification.</title>
        <authorList>
            <person name="Goeker M."/>
        </authorList>
    </citation>
    <scope>NUCLEOTIDE SEQUENCE [LARGE SCALE GENOMIC DNA]</scope>
    <source>
        <strain evidence="3 4">DSM 25287</strain>
    </source>
</reference>
<feature type="coiled-coil region" evidence="2">
    <location>
        <begin position="40"/>
        <end position="181"/>
    </location>
</feature>
<gene>
    <name evidence="3" type="ORF">EV699_103175</name>
</gene>
<dbReference type="Pfam" id="PF04012">
    <property type="entry name" value="PspA_IM30"/>
    <property type="match status" value="1"/>
</dbReference>
<dbReference type="EMBL" id="SLWY01000003">
    <property type="protein sequence ID" value="TCO83125.1"/>
    <property type="molecule type" value="Genomic_DNA"/>
</dbReference>
<dbReference type="PANTHER" id="PTHR31088">
    <property type="entry name" value="MEMBRANE-ASSOCIATED PROTEIN VIPP1, CHLOROPLASTIC"/>
    <property type="match status" value="1"/>
</dbReference>
<dbReference type="RefSeq" id="WP_132538898.1">
    <property type="nucleotide sequence ID" value="NZ_SLWY01000003.1"/>
</dbReference>
<sequence length="227" mass="25163">MGIFSRFADIVNSNLNAILDRAEEPEKIVRLMVQEMEETLIEVRATAARTIAERKELERKLARLQAAQGDWQGKAELALAKGREDLARAALAEKAKVGEAVRALQDELAQLDATLARLGDDIAKLEAKLREVKAKQKAIELRQQATSSQLEVRRRLHDNRIEEALTRFEKMEARIDATQAEIEAYDLGRGRSLGEELGALAGNAAIDEEIERMKARLAADRKPAGGA</sequence>
<evidence type="ECO:0000313" key="4">
    <source>
        <dbReference type="Proteomes" id="UP000295765"/>
    </source>
</evidence>
<comment type="caution">
    <text evidence="3">The sequence shown here is derived from an EMBL/GenBank/DDBJ whole genome shotgun (WGS) entry which is preliminary data.</text>
</comment>
<dbReference type="AlphaFoldDB" id="A0A4R2LIZ6"/>
<protein>
    <submittedName>
        <fullName evidence="3">Phage shock protein A (PspA) family protein</fullName>
    </submittedName>
</protein>